<feature type="domain" description="Complex 1 LYR protein" evidence="2">
    <location>
        <begin position="7"/>
        <end position="65"/>
    </location>
</feature>
<evidence type="ECO:0000259" key="2">
    <source>
        <dbReference type="Pfam" id="PF05347"/>
    </source>
</evidence>
<evidence type="ECO:0000313" key="4">
    <source>
        <dbReference type="Proteomes" id="UP000283509"/>
    </source>
</evidence>
<dbReference type="InterPro" id="IPR045297">
    <property type="entry name" value="Complex1_LYR_LYRM4"/>
</dbReference>
<dbReference type="PANTHER" id="PTHR13166">
    <property type="entry name" value="PROTEIN C6ORF149"/>
    <property type="match status" value="1"/>
</dbReference>
<organism evidence="3 4">
    <name type="scientific">Penaeus vannamei</name>
    <name type="common">Whiteleg shrimp</name>
    <name type="synonym">Litopenaeus vannamei</name>
    <dbReference type="NCBI Taxonomy" id="6689"/>
    <lineage>
        <taxon>Eukaryota</taxon>
        <taxon>Metazoa</taxon>
        <taxon>Ecdysozoa</taxon>
        <taxon>Arthropoda</taxon>
        <taxon>Crustacea</taxon>
        <taxon>Multicrustacea</taxon>
        <taxon>Malacostraca</taxon>
        <taxon>Eumalacostraca</taxon>
        <taxon>Eucarida</taxon>
        <taxon>Decapoda</taxon>
        <taxon>Dendrobranchiata</taxon>
        <taxon>Penaeoidea</taxon>
        <taxon>Penaeidae</taxon>
        <taxon>Penaeus</taxon>
    </lineage>
</organism>
<sequence length="85" mass="9884">MAGGGRREILSLYKSLLRESMKFPAYNYREYALRRVRDGFKAGKNITNEAEKQREVQAARESLDMIRRQVVIGHLYSPPNLVIEK</sequence>
<dbReference type="InterPro" id="IPR008011">
    <property type="entry name" value="Complex1_LYR_dom"/>
</dbReference>
<dbReference type="STRING" id="6689.A0A423TWP6"/>
<protein>
    <submittedName>
        <fullName evidence="3">Protein bcn92</fullName>
    </submittedName>
</protein>
<dbReference type="OrthoDB" id="275715at2759"/>
<comment type="similarity">
    <text evidence="1">Belongs to the complex I LYR family.</text>
</comment>
<reference evidence="3 4" key="2">
    <citation type="submission" date="2019-01" db="EMBL/GenBank/DDBJ databases">
        <title>The decoding of complex shrimp genome reveals the adaptation for benthos swimmer, frequently molting mechanism and breeding impact on genome.</title>
        <authorList>
            <person name="Sun Y."/>
            <person name="Gao Y."/>
            <person name="Yu Y."/>
        </authorList>
    </citation>
    <scope>NUCLEOTIDE SEQUENCE [LARGE SCALE GENOMIC DNA]</scope>
    <source>
        <tissue evidence="3">Muscle</tissue>
    </source>
</reference>
<proteinExistence type="inferred from homology"/>
<accession>A0A423TWP6</accession>
<dbReference type="GO" id="GO:1990221">
    <property type="term" value="C:L-cysteine desulfurase complex"/>
    <property type="evidence" value="ECO:0007669"/>
    <property type="project" value="TreeGrafter"/>
</dbReference>
<dbReference type="GO" id="GO:0016226">
    <property type="term" value="P:iron-sulfur cluster assembly"/>
    <property type="evidence" value="ECO:0007669"/>
    <property type="project" value="InterPro"/>
</dbReference>
<dbReference type="GO" id="GO:0005739">
    <property type="term" value="C:mitochondrion"/>
    <property type="evidence" value="ECO:0007669"/>
    <property type="project" value="TreeGrafter"/>
</dbReference>
<dbReference type="AlphaFoldDB" id="A0A423TWP6"/>
<comment type="caution">
    <text evidence="3">The sequence shown here is derived from an EMBL/GenBank/DDBJ whole genome shotgun (WGS) entry which is preliminary data.</text>
</comment>
<evidence type="ECO:0000256" key="1">
    <source>
        <dbReference type="ARBA" id="ARBA00009508"/>
    </source>
</evidence>
<dbReference type="PANTHER" id="PTHR13166:SF7">
    <property type="entry name" value="LYR MOTIF-CONTAINING PROTEIN 4"/>
    <property type="match status" value="1"/>
</dbReference>
<dbReference type="InterPro" id="IPR051522">
    <property type="entry name" value="ISC_assembly_LYR"/>
</dbReference>
<dbReference type="Pfam" id="PF05347">
    <property type="entry name" value="Complex1_LYR"/>
    <property type="match status" value="1"/>
</dbReference>
<dbReference type="Proteomes" id="UP000283509">
    <property type="component" value="Unassembled WGS sequence"/>
</dbReference>
<name>A0A423TWP6_PENVA</name>
<gene>
    <name evidence="3" type="ORF">C7M84_000385</name>
</gene>
<keyword evidence="4" id="KW-1185">Reference proteome</keyword>
<dbReference type="CDD" id="cd20264">
    <property type="entry name" value="Complex1_LYR_LYRM4"/>
    <property type="match status" value="1"/>
</dbReference>
<dbReference type="EMBL" id="QCYY01001055">
    <property type="protein sequence ID" value="ROT80871.1"/>
    <property type="molecule type" value="Genomic_DNA"/>
</dbReference>
<evidence type="ECO:0000313" key="3">
    <source>
        <dbReference type="EMBL" id="ROT80871.1"/>
    </source>
</evidence>
<reference evidence="3 4" key="1">
    <citation type="submission" date="2018-04" db="EMBL/GenBank/DDBJ databases">
        <authorList>
            <person name="Zhang X."/>
            <person name="Yuan J."/>
            <person name="Li F."/>
            <person name="Xiang J."/>
        </authorList>
    </citation>
    <scope>NUCLEOTIDE SEQUENCE [LARGE SCALE GENOMIC DNA]</scope>
    <source>
        <tissue evidence="3">Muscle</tissue>
    </source>
</reference>